<sequence length="354" mass="40090">MAEILGLGATHYPGFWMHDDDMSVILKRTLNGKRLDPYLKDPRNWPEAMREEWGDDDGAAAAGRHRARCFRAFDEQRRLLDAFHPDFILMFGDDQYENFTEDVVPPFCVYLADAMASRPYDVPASSPFPKRNRWNEPKAATFRHAGHPEGGRYLLNRLNDAGLALPYAYRLRYDRGLPHAFINTLLYLDADRRGFPHPVVPFHVNCYGGDLIRMHGGLAPPSEVGAEPDPASPSPRQCFELGRAIARAMAASPWRVAIVASSSWSHAFLTPRHGWLYPDHESDRARLDELTRGGFRQWDTLTTAGLEAAGQHELLNWIVLAGAMTELGHRPRIIDYIETYVFNANRCFAVFDPA</sequence>
<evidence type="ECO:0000313" key="2">
    <source>
        <dbReference type="EMBL" id="RZS84861.1"/>
    </source>
</evidence>
<dbReference type="Pfam" id="PF02900">
    <property type="entry name" value="LigB"/>
    <property type="match status" value="1"/>
</dbReference>
<evidence type="ECO:0000313" key="3">
    <source>
        <dbReference type="Proteomes" id="UP000292445"/>
    </source>
</evidence>
<evidence type="ECO:0000259" key="1">
    <source>
        <dbReference type="Pfam" id="PF02900"/>
    </source>
</evidence>
<dbReference type="OrthoDB" id="8673673at2"/>
<dbReference type="Gene3D" id="3.40.830.10">
    <property type="entry name" value="LigB-like"/>
    <property type="match status" value="1"/>
</dbReference>
<dbReference type="SUPFAM" id="SSF53213">
    <property type="entry name" value="LigB-like"/>
    <property type="match status" value="1"/>
</dbReference>
<keyword evidence="2" id="KW-0560">Oxidoreductase</keyword>
<keyword evidence="3" id="KW-1185">Reference proteome</keyword>
<accession>A0A4Q7NIL0</accession>
<protein>
    <submittedName>
        <fullName evidence="2">Catalytic LigB subunit of aromatic ring-opening dioxygenase</fullName>
    </submittedName>
</protein>
<comment type="caution">
    <text evidence="2">The sequence shown here is derived from an EMBL/GenBank/DDBJ whole genome shotgun (WGS) entry which is preliminary data.</text>
</comment>
<dbReference type="Proteomes" id="UP000292445">
    <property type="component" value="Unassembled WGS sequence"/>
</dbReference>
<dbReference type="EMBL" id="SGXC01000001">
    <property type="protein sequence ID" value="RZS84861.1"/>
    <property type="molecule type" value="Genomic_DNA"/>
</dbReference>
<dbReference type="GO" id="GO:0016702">
    <property type="term" value="F:oxidoreductase activity, acting on single donors with incorporation of molecular oxygen, incorporation of two atoms of oxygen"/>
    <property type="evidence" value="ECO:0007669"/>
    <property type="project" value="UniProtKB-ARBA"/>
</dbReference>
<proteinExistence type="predicted"/>
<gene>
    <name evidence="2" type="ORF">EV675_0882</name>
</gene>
<dbReference type="InterPro" id="IPR004183">
    <property type="entry name" value="Xdiol_dOase_suB"/>
</dbReference>
<dbReference type="RefSeq" id="WP_130356184.1">
    <property type="nucleotide sequence ID" value="NZ_SGXC01000001.1"/>
</dbReference>
<name>A0A4Q7NIL0_9BURK</name>
<reference evidence="2 3" key="1">
    <citation type="submission" date="2019-02" db="EMBL/GenBank/DDBJ databases">
        <title>Genomic Encyclopedia of Type Strains, Phase IV (KMG-IV): sequencing the most valuable type-strain genomes for metagenomic binning, comparative biology and taxonomic classification.</title>
        <authorList>
            <person name="Goeker M."/>
        </authorList>
    </citation>
    <scope>NUCLEOTIDE SEQUENCE [LARGE SCALE GENOMIC DNA]</scope>
    <source>
        <strain evidence="2 3">K24</strain>
    </source>
</reference>
<organism evidence="2 3">
    <name type="scientific">Pigmentiphaga kullae</name>
    <dbReference type="NCBI Taxonomy" id="151784"/>
    <lineage>
        <taxon>Bacteria</taxon>
        <taxon>Pseudomonadati</taxon>
        <taxon>Pseudomonadota</taxon>
        <taxon>Betaproteobacteria</taxon>
        <taxon>Burkholderiales</taxon>
        <taxon>Alcaligenaceae</taxon>
        <taxon>Pigmentiphaga</taxon>
    </lineage>
</organism>
<dbReference type="GO" id="GO:0008198">
    <property type="term" value="F:ferrous iron binding"/>
    <property type="evidence" value="ECO:0007669"/>
    <property type="project" value="InterPro"/>
</dbReference>
<keyword evidence="2" id="KW-0223">Dioxygenase</keyword>
<dbReference type="AlphaFoldDB" id="A0A4Q7NIL0"/>
<feature type="domain" description="Extradiol ring-cleavage dioxygenase class III enzyme subunit B" evidence="1">
    <location>
        <begin position="232"/>
        <end position="326"/>
    </location>
</feature>